<evidence type="ECO:0000259" key="1">
    <source>
        <dbReference type="Pfam" id="PF01609"/>
    </source>
</evidence>
<dbReference type="Proteomes" id="UP000239522">
    <property type="component" value="Unassembled WGS sequence"/>
</dbReference>
<dbReference type="GO" id="GO:0006313">
    <property type="term" value="P:DNA transposition"/>
    <property type="evidence" value="ECO:0007669"/>
    <property type="project" value="InterPro"/>
</dbReference>
<sequence>MNNFRANYNKILEVLATITEKEQFLRQNRKPKLKDIELIAMNLTAEYMGIDSECQLFRDIPEYLFAKIERSVYNKRKRKLFFAIEFIRTQLSNKFTEFENYYVVDSMPLEIVKLSRSGRSKVCKEYFYSAPNRGYCASQNMHYYGYKIHAVCSIDGVFKSFDISKASVHDIHYLKDIKNQFNNCVVLGDKKYLSADYQLDLFESKQIKLEVPMRKNQQNYKKQTYIFRKKRKRIETLFSQLCDQFKIRNNYAKTFEGFKTRILSKLTALTIIQYINKFVFNRNINNLKVNIV</sequence>
<dbReference type="GO" id="GO:0004803">
    <property type="term" value="F:transposase activity"/>
    <property type="evidence" value="ECO:0007669"/>
    <property type="project" value="InterPro"/>
</dbReference>
<dbReference type="AlphaFoldDB" id="A0A2S7KKF1"/>
<organism evidence="2 3">
    <name type="scientific">Polaribacter filamentus</name>
    <dbReference type="NCBI Taxonomy" id="53483"/>
    <lineage>
        <taxon>Bacteria</taxon>
        <taxon>Pseudomonadati</taxon>
        <taxon>Bacteroidota</taxon>
        <taxon>Flavobacteriia</taxon>
        <taxon>Flavobacteriales</taxon>
        <taxon>Flavobacteriaceae</taxon>
    </lineage>
</organism>
<dbReference type="EMBL" id="MQUA01000014">
    <property type="protein sequence ID" value="PQB03081.1"/>
    <property type="molecule type" value="Genomic_DNA"/>
</dbReference>
<evidence type="ECO:0000313" key="2">
    <source>
        <dbReference type="EMBL" id="PQB03081.1"/>
    </source>
</evidence>
<name>A0A2S7KKF1_9FLAO</name>
<dbReference type="Pfam" id="PF01609">
    <property type="entry name" value="DDE_Tnp_1"/>
    <property type="match status" value="1"/>
</dbReference>
<comment type="caution">
    <text evidence="2">The sequence shown here is derived from an EMBL/GenBank/DDBJ whole genome shotgun (WGS) entry which is preliminary data.</text>
</comment>
<dbReference type="RefSeq" id="WP_104811017.1">
    <property type="nucleotide sequence ID" value="NZ_MQUA01000014.1"/>
</dbReference>
<dbReference type="NCBIfam" id="NF033520">
    <property type="entry name" value="transpos_IS982"/>
    <property type="match status" value="1"/>
</dbReference>
<protein>
    <submittedName>
        <fullName evidence="2">IS982 family transposase</fullName>
    </submittedName>
</protein>
<accession>A0A2S7KKF1</accession>
<proteinExistence type="predicted"/>
<dbReference type="GO" id="GO:0003677">
    <property type="term" value="F:DNA binding"/>
    <property type="evidence" value="ECO:0007669"/>
    <property type="project" value="InterPro"/>
</dbReference>
<dbReference type="OrthoDB" id="706456at2"/>
<keyword evidence="3" id="KW-1185">Reference proteome</keyword>
<reference evidence="2 3" key="1">
    <citation type="submission" date="2016-11" db="EMBL/GenBank/DDBJ databases">
        <title>Trade-off between light-utilization and light-protection in marine flavobacteria.</title>
        <authorList>
            <person name="Kumagai Y."/>
        </authorList>
    </citation>
    <scope>NUCLEOTIDE SEQUENCE [LARGE SCALE GENOMIC DNA]</scope>
    <source>
        <strain evidence="2 3">ATCC 700397</strain>
    </source>
</reference>
<feature type="domain" description="Transposase IS4-like" evidence="1">
    <location>
        <begin position="104"/>
        <end position="270"/>
    </location>
</feature>
<evidence type="ECO:0000313" key="3">
    <source>
        <dbReference type="Proteomes" id="UP000239522"/>
    </source>
</evidence>
<gene>
    <name evidence="2" type="ORF">BST83_17280</name>
</gene>
<dbReference type="InterPro" id="IPR002559">
    <property type="entry name" value="Transposase_11"/>
</dbReference>